<organism evidence="1 2">
    <name type="scientific">Candidatus Methylomirabilis tolerans</name>
    <dbReference type="NCBI Taxonomy" id="3123416"/>
    <lineage>
        <taxon>Bacteria</taxon>
        <taxon>Candidatus Methylomirabilota</taxon>
        <taxon>Candidatus Methylomirabilia</taxon>
        <taxon>Candidatus Methylomirabilales</taxon>
        <taxon>Candidatus Methylomirabilaceae</taxon>
        <taxon>Candidatus Methylomirabilis</taxon>
    </lineage>
</organism>
<dbReference type="Gene3D" id="3.40.50.12780">
    <property type="entry name" value="N-terminal domain of ligase-like"/>
    <property type="match status" value="1"/>
</dbReference>
<dbReference type="EMBL" id="JAIOIU010000068">
    <property type="protein sequence ID" value="MBZ0159629.1"/>
    <property type="molecule type" value="Genomic_DNA"/>
</dbReference>
<gene>
    <name evidence="1" type="ORF">K8G79_05785</name>
</gene>
<accession>A0AAJ1ESV8</accession>
<name>A0AAJ1ESV8_9BACT</name>
<dbReference type="SUPFAM" id="SSF56801">
    <property type="entry name" value="Acetyl-CoA synthetase-like"/>
    <property type="match status" value="1"/>
</dbReference>
<dbReference type="PANTHER" id="PTHR36932:SF1">
    <property type="entry name" value="CAPSULAR POLYSACCHARIDE BIOSYNTHESIS PROTEIN"/>
    <property type="match status" value="1"/>
</dbReference>
<dbReference type="AlphaFoldDB" id="A0AAJ1ESV8"/>
<dbReference type="Proteomes" id="UP001197609">
    <property type="component" value="Unassembled WGS sequence"/>
</dbReference>
<protein>
    <recommendedName>
        <fullName evidence="3">Phenylacetate--CoA ligase family protein</fullName>
    </recommendedName>
</protein>
<proteinExistence type="predicted"/>
<dbReference type="InterPro" id="IPR053158">
    <property type="entry name" value="CapK_Type1_Caps_Biosynth"/>
</dbReference>
<sequence length="450" mass="51836">MEKWRNLPWSELIRRASESGPQFILGYLGMLRRHRLPPDRIRQYQERRVERIVRHALRYVPAYQTEHGAVTADIHGAGPRLLEQFPILDRRMVAERPEQFVAVNARRFAPKSRRTGGTTGKPLELYLDGRTRALWNMAVLCWMQWAGWKPGDRVVVFRLRYGYQPNSSEFYTPYLVDHSKRELFLNAARLDDRRLREFASLMIDFRPHLLRGLPSHLVLLARAVNALHGRVQLRAVLTGGELLGYDQRRYLEETFACKVLDHYNMWEMVAFAPQCREGSYHLIPELSYVEILRSGRRCEAGEVGEIVGTHLGNYSMPLVRYNMSDVASPIGVPCSCGRTTPTFALVGGRGRDIIVTPNGYVVLQNRLISAAISPPLPVEKLQFYQERKEEVLVRIVRGEGYTEDDTGRLIAEIDKMFDGAVKIRWEYVDDIPRMLSGKFPFVVSRVPLEL</sequence>
<evidence type="ECO:0000313" key="2">
    <source>
        <dbReference type="Proteomes" id="UP001197609"/>
    </source>
</evidence>
<evidence type="ECO:0000313" key="1">
    <source>
        <dbReference type="EMBL" id="MBZ0159629.1"/>
    </source>
</evidence>
<dbReference type="InterPro" id="IPR042099">
    <property type="entry name" value="ANL_N_sf"/>
</dbReference>
<evidence type="ECO:0008006" key="3">
    <source>
        <dbReference type="Google" id="ProtNLM"/>
    </source>
</evidence>
<comment type="caution">
    <text evidence="1">The sequence shown here is derived from an EMBL/GenBank/DDBJ whole genome shotgun (WGS) entry which is preliminary data.</text>
</comment>
<reference evidence="1 2" key="1">
    <citation type="journal article" date="2021" name="bioRxiv">
        <title>Unraveling nitrogen, sulfur and carbon metabolic pathways and microbial community transcriptional responses to substrate deprivation and toxicity stresses in a bioreactor mimicking anoxic brackish coastal sediment conditions.</title>
        <authorList>
            <person name="Martins P.D."/>
            <person name="Echeveste M.J."/>
            <person name="Arshad A."/>
            <person name="Kurth J."/>
            <person name="Ouboter H."/>
            <person name="Jetten M.S.M."/>
            <person name="Welte C.U."/>
        </authorList>
    </citation>
    <scope>NUCLEOTIDE SEQUENCE [LARGE SCALE GENOMIC DNA]</scope>
    <source>
        <strain evidence="1">MAG_38</strain>
    </source>
</reference>
<dbReference type="PANTHER" id="PTHR36932">
    <property type="entry name" value="CAPSULAR POLYSACCHARIDE BIOSYNTHESIS PROTEIN"/>
    <property type="match status" value="1"/>
</dbReference>